<dbReference type="PANTHER" id="PTHR13528:SF2">
    <property type="entry name" value="LARGE RIBOSOMAL SUBUNIT PROTEIN BL28M"/>
    <property type="match status" value="1"/>
</dbReference>
<organism evidence="7 8">
    <name type="scientific">Byssothecium circinans</name>
    <dbReference type="NCBI Taxonomy" id="147558"/>
    <lineage>
        <taxon>Eukaryota</taxon>
        <taxon>Fungi</taxon>
        <taxon>Dikarya</taxon>
        <taxon>Ascomycota</taxon>
        <taxon>Pezizomycotina</taxon>
        <taxon>Dothideomycetes</taxon>
        <taxon>Pleosporomycetidae</taxon>
        <taxon>Pleosporales</taxon>
        <taxon>Massarineae</taxon>
        <taxon>Massarinaceae</taxon>
        <taxon>Byssothecium</taxon>
    </lineage>
</organism>
<dbReference type="AlphaFoldDB" id="A0A6A5UGG1"/>
<name>A0A6A5UGG1_9PLEO</name>
<evidence type="ECO:0000313" key="8">
    <source>
        <dbReference type="Proteomes" id="UP000800035"/>
    </source>
</evidence>
<dbReference type="GO" id="GO:0005762">
    <property type="term" value="C:mitochondrial large ribosomal subunit"/>
    <property type="evidence" value="ECO:0007669"/>
    <property type="project" value="TreeGrafter"/>
</dbReference>
<evidence type="ECO:0000256" key="2">
    <source>
        <dbReference type="ARBA" id="ARBA00022980"/>
    </source>
</evidence>
<dbReference type="Gene3D" id="2.30.170.40">
    <property type="entry name" value="Ribosomal protein L28/L24"/>
    <property type="match status" value="1"/>
</dbReference>
<evidence type="ECO:0000256" key="4">
    <source>
        <dbReference type="ARBA" id="ARBA00035269"/>
    </source>
</evidence>
<feature type="compositionally biased region" description="Basic and acidic residues" evidence="6">
    <location>
        <begin position="413"/>
        <end position="423"/>
    </location>
</feature>
<accession>A0A6A5UGG1</accession>
<dbReference type="Proteomes" id="UP000800035">
    <property type="component" value="Unassembled WGS sequence"/>
</dbReference>
<dbReference type="GO" id="GO:0003735">
    <property type="term" value="F:structural constituent of ribosome"/>
    <property type="evidence" value="ECO:0007669"/>
    <property type="project" value="InterPro"/>
</dbReference>
<comment type="similarity">
    <text evidence="1">Belongs to the bacterial ribosomal protein bL28 family.</text>
</comment>
<keyword evidence="2" id="KW-0689">Ribosomal protein</keyword>
<comment type="function">
    <text evidence="5">Component of the mitochondrial ribosome (mitoribosome), a dedicated translation machinery responsible for the synthesis of mitochondrial genome-encoded proteins, including at least some of the essential transmembrane subunits of the mitochondrial respiratory chain. The mitoribosomes are attached to the mitochondrial inner membrane and translation products are cotranslationally integrated into the membrane.</text>
</comment>
<dbReference type="OrthoDB" id="361870at2759"/>
<keyword evidence="8" id="KW-1185">Reference proteome</keyword>
<dbReference type="PANTHER" id="PTHR13528">
    <property type="entry name" value="39S RIBOSOMAL PROTEIN L28, MITOCHONDRIAL"/>
    <property type="match status" value="1"/>
</dbReference>
<dbReference type="Pfam" id="PF00830">
    <property type="entry name" value="Ribosomal_L28"/>
    <property type="match status" value="1"/>
</dbReference>
<reference evidence="7" key="1">
    <citation type="journal article" date="2020" name="Stud. Mycol.">
        <title>101 Dothideomycetes genomes: a test case for predicting lifestyles and emergence of pathogens.</title>
        <authorList>
            <person name="Haridas S."/>
            <person name="Albert R."/>
            <person name="Binder M."/>
            <person name="Bloem J."/>
            <person name="Labutti K."/>
            <person name="Salamov A."/>
            <person name="Andreopoulos B."/>
            <person name="Baker S."/>
            <person name="Barry K."/>
            <person name="Bills G."/>
            <person name="Bluhm B."/>
            <person name="Cannon C."/>
            <person name="Castanera R."/>
            <person name="Culley D."/>
            <person name="Daum C."/>
            <person name="Ezra D."/>
            <person name="Gonzalez J."/>
            <person name="Henrissat B."/>
            <person name="Kuo A."/>
            <person name="Liang C."/>
            <person name="Lipzen A."/>
            <person name="Lutzoni F."/>
            <person name="Magnuson J."/>
            <person name="Mondo S."/>
            <person name="Nolan M."/>
            <person name="Ohm R."/>
            <person name="Pangilinan J."/>
            <person name="Park H.-J."/>
            <person name="Ramirez L."/>
            <person name="Alfaro M."/>
            <person name="Sun H."/>
            <person name="Tritt A."/>
            <person name="Yoshinaga Y."/>
            <person name="Zwiers L.-H."/>
            <person name="Turgeon B."/>
            <person name="Goodwin S."/>
            <person name="Spatafora J."/>
            <person name="Crous P."/>
            <person name="Grigoriev I."/>
        </authorList>
    </citation>
    <scope>NUCLEOTIDE SEQUENCE</scope>
    <source>
        <strain evidence="7">CBS 675.92</strain>
    </source>
</reference>
<evidence type="ECO:0000256" key="3">
    <source>
        <dbReference type="ARBA" id="ARBA00023274"/>
    </source>
</evidence>
<evidence type="ECO:0000256" key="6">
    <source>
        <dbReference type="SAM" id="MobiDB-lite"/>
    </source>
</evidence>
<keyword evidence="3" id="KW-0687">Ribonucleoprotein</keyword>
<dbReference type="SUPFAM" id="SSF143800">
    <property type="entry name" value="L28p-like"/>
    <property type="match status" value="1"/>
</dbReference>
<evidence type="ECO:0000256" key="1">
    <source>
        <dbReference type="ARBA" id="ARBA00008760"/>
    </source>
</evidence>
<dbReference type="InterPro" id="IPR037147">
    <property type="entry name" value="Ribosomal_bL28_sf"/>
</dbReference>
<gene>
    <name evidence="7" type="ORF">CC80DRAFT_99020</name>
</gene>
<feature type="compositionally biased region" description="Low complexity" evidence="6">
    <location>
        <begin position="390"/>
        <end position="402"/>
    </location>
</feature>
<evidence type="ECO:0000313" key="7">
    <source>
        <dbReference type="EMBL" id="KAF1962852.1"/>
    </source>
</evidence>
<dbReference type="InterPro" id="IPR034704">
    <property type="entry name" value="Ribosomal_bL28/bL31-like_sf"/>
</dbReference>
<evidence type="ECO:0000256" key="5">
    <source>
        <dbReference type="ARBA" id="ARBA00037226"/>
    </source>
</evidence>
<dbReference type="InterPro" id="IPR026569">
    <property type="entry name" value="Ribosomal_bL28"/>
</dbReference>
<sequence>MPPRCQLLFGNLYTPRTVFLNPNSTQRGFSSSSTLCKNPLARRKGGDLGKHLPKYVIPQDADMPEYPYGMNRLFKQADKGLYGGQMIQFGNNVSKKTETKTRCYWKPNVLYKSLYSVALKKRIHLRITAKVLKTIDNEGGLDEYLLKPSEARIKELGPLGWALRWTLLQKPQVVWRMRADAQRLGLTKEQIDKQWPMPHPVVLAETEKAEAEALKEAAAKARTQPTPATIAARARDKKRVEIATAAAIEYEDVMAAAKRYRQQALVDTKEEGMILALIKEKVQTKRYHQLFEDEDKKEQGARDVTTPVRQALPVAGEAAGDRETFVAQTKAEYAQSIADAKNAQSDPTVSEADRLYYQLALEKFQQMIEAESMEDYVEVVTEAEMDRLPTTEVEATAETTTEQDAWGALVDSTKPRSQTELRR</sequence>
<protein>
    <recommendedName>
        <fullName evidence="4">Large ribosomal subunit protein bL28m</fullName>
    </recommendedName>
</protein>
<dbReference type="FunFam" id="2.30.170.40:FF:000003">
    <property type="entry name" value="54S ribosomal protein L24"/>
    <property type="match status" value="1"/>
</dbReference>
<dbReference type="EMBL" id="ML976978">
    <property type="protein sequence ID" value="KAF1962852.1"/>
    <property type="molecule type" value="Genomic_DNA"/>
</dbReference>
<feature type="region of interest" description="Disordered" evidence="6">
    <location>
        <begin position="387"/>
        <end position="423"/>
    </location>
</feature>
<proteinExistence type="inferred from homology"/>